<dbReference type="eggNOG" id="ENOG502TI2T">
    <property type="taxonomic scope" value="Eukaryota"/>
</dbReference>
<dbReference type="EMBL" id="GL379794">
    <property type="protein sequence ID" value="EGT57971.1"/>
    <property type="molecule type" value="Genomic_DNA"/>
</dbReference>
<feature type="region of interest" description="Disordered" evidence="1">
    <location>
        <begin position="1"/>
        <end position="68"/>
    </location>
</feature>
<keyword evidence="3" id="KW-1185">Reference proteome</keyword>
<protein>
    <submittedName>
        <fullName evidence="2">Uncharacterized protein</fullName>
    </submittedName>
</protein>
<reference evidence="3" key="1">
    <citation type="submission" date="2011-07" db="EMBL/GenBank/DDBJ databases">
        <authorList>
            <consortium name="Caenorhabditis brenneri Sequencing and Analysis Consortium"/>
            <person name="Wilson R.K."/>
        </authorList>
    </citation>
    <scope>NUCLEOTIDE SEQUENCE [LARGE SCALE GENOMIC DNA]</scope>
    <source>
        <strain evidence="3">PB2801</strain>
    </source>
</reference>
<evidence type="ECO:0000256" key="1">
    <source>
        <dbReference type="SAM" id="MobiDB-lite"/>
    </source>
</evidence>
<proteinExistence type="predicted"/>
<dbReference type="OrthoDB" id="5860207at2759"/>
<name>G0MHG7_CAEBE</name>
<dbReference type="AlphaFoldDB" id="G0MHG7"/>
<accession>G0MHG7</accession>
<organism evidence="3">
    <name type="scientific">Caenorhabditis brenneri</name>
    <name type="common">Nematode worm</name>
    <dbReference type="NCBI Taxonomy" id="135651"/>
    <lineage>
        <taxon>Eukaryota</taxon>
        <taxon>Metazoa</taxon>
        <taxon>Ecdysozoa</taxon>
        <taxon>Nematoda</taxon>
        <taxon>Chromadorea</taxon>
        <taxon>Rhabditida</taxon>
        <taxon>Rhabditina</taxon>
        <taxon>Rhabditomorpha</taxon>
        <taxon>Rhabditoidea</taxon>
        <taxon>Rhabditidae</taxon>
        <taxon>Peloderinae</taxon>
        <taxon>Caenorhabditis</taxon>
    </lineage>
</organism>
<dbReference type="Proteomes" id="UP000008068">
    <property type="component" value="Unassembled WGS sequence"/>
</dbReference>
<dbReference type="InParanoid" id="G0MHG7"/>
<gene>
    <name evidence="2" type="ORF">CAEBREN_15057</name>
</gene>
<evidence type="ECO:0000313" key="3">
    <source>
        <dbReference type="Proteomes" id="UP000008068"/>
    </source>
</evidence>
<sequence>MEAPLLHNNDIEMRNQMEHLGGQDSLKRKTSDSSNPPAKKHKEDPVDEDGFSKPIPSSTTMGIDTPMDPDYHRLPKGIELGNLAREKFAGIMMAGLRDKYEIQIYCRLFEHFSYYPIYMFEQDLWVPAHEHAYNEVVRFRTPPSVLMAQARLA</sequence>
<evidence type="ECO:0000313" key="2">
    <source>
        <dbReference type="EMBL" id="EGT57971.1"/>
    </source>
</evidence>
<dbReference type="HOGENOM" id="CLU_118742_0_0_1"/>
<dbReference type="FunCoup" id="G0MHG7">
    <property type="interactions" value="1913"/>
</dbReference>
<dbReference type="OMA" id="WVPAHEH"/>